<feature type="region of interest" description="Disordered" evidence="3">
    <location>
        <begin position="507"/>
        <end position="550"/>
    </location>
</feature>
<feature type="signal peptide" evidence="5">
    <location>
        <begin position="1"/>
        <end position="19"/>
    </location>
</feature>
<evidence type="ECO:0000256" key="2">
    <source>
        <dbReference type="ARBA" id="ARBA00022737"/>
    </source>
</evidence>
<dbReference type="InterPro" id="IPR015915">
    <property type="entry name" value="Kelch-typ_b-propeller"/>
</dbReference>
<dbReference type="SUPFAM" id="SSF50965">
    <property type="entry name" value="Galactose oxidase, central domain"/>
    <property type="match status" value="1"/>
</dbReference>
<dbReference type="OrthoDB" id="540004at2759"/>
<feature type="compositionally biased region" description="Pro residues" evidence="3">
    <location>
        <begin position="510"/>
        <end position="519"/>
    </location>
</feature>
<feature type="transmembrane region" description="Helical" evidence="4">
    <location>
        <begin position="476"/>
        <end position="499"/>
    </location>
</feature>
<proteinExistence type="predicted"/>
<feature type="chain" id="PRO_5012835179" description="Kelch repeat protein" evidence="5">
    <location>
        <begin position="20"/>
        <end position="550"/>
    </location>
</feature>
<comment type="caution">
    <text evidence="6">The sequence shown here is derived from an EMBL/GenBank/DDBJ whole genome shotgun (WGS) entry which is preliminary data.</text>
</comment>
<keyword evidence="2" id="KW-0677">Repeat</keyword>
<dbReference type="PANTHER" id="PTHR46228:SF2">
    <property type="entry name" value="KELCH REPEAT PROTEIN (AFU_ORTHOLOGUE AFUA_4G14350)"/>
    <property type="match status" value="1"/>
</dbReference>
<dbReference type="AlphaFoldDB" id="A0A2B7YID1"/>
<gene>
    <name evidence="6" type="ORF">AJ80_03625</name>
</gene>
<name>A0A2B7YID1_POLH7</name>
<keyword evidence="5" id="KW-0732">Signal</keyword>
<evidence type="ECO:0008006" key="8">
    <source>
        <dbReference type="Google" id="ProtNLM"/>
    </source>
</evidence>
<dbReference type="Gene3D" id="2.120.10.80">
    <property type="entry name" value="Kelch-type beta propeller"/>
    <property type="match status" value="2"/>
</dbReference>
<dbReference type="Gene3D" id="1.20.5.510">
    <property type="entry name" value="Single helix bin"/>
    <property type="match status" value="1"/>
</dbReference>
<dbReference type="Proteomes" id="UP000224634">
    <property type="component" value="Unassembled WGS sequence"/>
</dbReference>
<evidence type="ECO:0000256" key="3">
    <source>
        <dbReference type="SAM" id="MobiDB-lite"/>
    </source>
</evidence>
<accession>A0A2B7YID1</accession>
<dbReference type="STRING" id="1447883.A0A2B7YID1"/>
<evidence type="ECO:0000313" key="7">
    <source>
        <dbReference type="Proteomes" id="UP000224634"/>
    </source>
</evidence>
<dbReference type="EMBL" id="PDNA01000041">
    <property type="protein sequence ID" value="PGH20357.1"/>
    <property type="molecule type" value="Genomic_DNA"/>
</dbReference>
<keyword evidence="7" id="KW-1185">Reference proteome</keyword>
<evidence type="ECO:0000256" key="5">
    <source>
        <dbReference type="SAM" id="SignalP"/>
    </source>
</evidence>
<keyword evidence="4" id="KW-0472">Membrane</keyword>
<feature type="region of interest" description="Disordered" evidence="3">
    <location>
        <begin position="452"/>
        <end position="475"/>
    </location>
</feature>
<sequence>MKSSRLLLSLALFIGGSICDGLNVHQRRASGELCTIDATKTALIDNRLYMIGGQWTFEEGDTEAFVQKLFWFDLNTTFSVQSAISSNSIHSTEIPENAPNRFGGALFVAYDTLYIYSGLQSDKRYDWMWSYNTSLSEWERANVTGGSLNFQRRSAGLSATAPESQLSFFTGGLESPWTTGMLVFNGMDSNNLSWVNQTKSDGDGAVSPPRIAHGGMDYVRMGKDGVLIAFGGYDISRNGSNPKPQQDLRSMKEILVYDIQSSSWFDLEASGDIPERRSNFCTAVSSSPDDSSFQVHMYGGHGKGDNITSDVYILTVPSFRWIKVVPKGKSDNTPGYGHKCVSWNETEMLVIGGLSQKKNGDVQKGCSAGIPPVRVLDTSKLQWQTQFEPKAEYTVPGVISDIVGGEYVSVPFAYMYSFYTPTNALLTSKTGKATLKEPEGGWPNSQLREIFSQTVPRTPKPTPEPEPEDSGTPKGAIAGGVVGGVAGLALICGIIFFVLKRRRRVTEQPTPSPLPPAEYKPPEETPVLGELEGRPIEPPIAELPAQSVKP</sequence>
<dbReference type="PANTHER" id="PTHR46228">
    <property type="entry name" value="KELCH DOMAIN-CONTAINING PROTEIN"/>
    <property type="match status" value="1"/>
</dbReference>
<organism evidence="6 7">
    <name type="scientific">Polytolypa hystricis (strain UAMH7299)</name>
    <dbReference type="NCBI Taxonomy" id="1447883"/>
    <lineage>
        <taxon>Eukaryota</taxon>
        <taxon>Fungi</taxon>
        <taxon>Dikarya</taxon>
        <taxon>Ascomycota</taxon>
        <taxon>Pezizomycotina</taxon>
        <taxon>Eurotiomycetes</taxon>
        <taxon>Eurotiomycetidae</taxon>
        <taxon>Onygenales</taxon>
        <taxon>Onygenales incertae sedis</taxon>
        <taxon>Polytolypa</taxon>
    </lineage>
</organism>
<keyword evidence="4" id="KW-0812">Transmembrane</keyword>
<dbReference type="Pfam" id="PF24681">
    <property type="entry name" value="Kelch_KLHDC2_KLHL20_DRC7"/>
    <property type="match status" value="1"/>
</dbReference>
<protein>
    <recommendedName>
        <fullName evidence="8">Kelch repeat protein</fullName>
    </recommendedName>
</protein>
<reference evidence="6 7" key="1">
    <citation type="submission" date="2017-10" db="EMBL/GenBank/DDBJ databases">
        <title>Comparative genomics in systemic dimorphic fungi from Ajellomycetaceae.</title>
        <authorList>
            <person name="Munoz J.F."/>
            <person name="Mcewen J.G."/>
            <person name="Clay O.K."/>
            <person name="Cuomo C.A."/>
        </authorList>
    </citation>
    <scope>NUCLEOTIDE SEQUENCE [LARGE SCALE GENOMIC DNA]</scope>
    <source>
        <strain evidence="6 7">UAMH7299</strain>
    </source>
</reference>
<keyword evidence="4" id="KW-1133">Transmembrane helix</keyword>
<evidence type="ECO:0000256" key="1">
    <source>
        <dbReference type="ARBA" id="ARBA00022441"/>
    </source>
</evidence>
<evidence type="ECO:0000313" key="6">
    <source>
        <dbReference type="EMBL" id="PGH20357.1"/>
    </source>
</evidence>
<dbReference type="SUPFAM" id="SSF117281">
    <property type="entry name" value="Kelch motif"/>
    <property type="match status" value="1"/>
</dbReference>
<evidence type="ECO:0000256" key="4">
    <source>
        <dbReference type="SAM" id="Phobius"/>
    </source>
</evidence>
<dbReference type="InterPro" id="IPR011043">
    <property type="entry name" value="Gal_Oxase/kelch_b-propeller"/>
</dbReference>
<keyword evidence="1" id="KW-0880">Kelch repeat</keyword>